<feature type="non-terminal residue" evidence="1">
    <location>
        <position position="1"/>
    </location>
</feature>
<name>A0AAW2A6Q3_CULAL</name>
<comment type="caution">
    <text evidence="1">The sequence shown here is derived from an EMBL/GenBank/DDBJ whole genome shotgun (WGS) entry which is preliminary data.</text>
</comment>
<evidence type="ECO:0000313" key="2">
    <source>
        <dbReference type="Proteomes" id="UP001479290"/>
    </source>
</evidence>
<organism evidence="1 2">
    <name type="scientific">Culter alburnus</name>
    <name type="common">Topmouth culter</name>
    <dbReference type="NCBI Taxonomy" id="194366"/>
    <lineage>
        <taxon>Eukaryota</taxon>
        <taxon>Metazoa</taxon>
        <taxon>Chordata</taxon>
        <taxon>Craniata</taxon>
        <taxon>Vertebrata</taxon>
        <taxon>Euteleostomi</taxon>
        <taxon>Actinopterygii</taxon>
        <taxon>Neopterygii</taxon>
        <taxon>Teleostei</taxon>
        <taxon>Ostariophysi</taxon>
        <taxon>Cypriniformes</taxon>
        <taxon>Xenocyprididae</taxon>
        <taxon>Xenocypridinae</taxon>
        <taxon>Culter</taxon>
    </lineage>
</organism>
<dbReference type="Proteomes" id="UP001479290">
    <property type="component" value="Unassembled WGS sequence"/>
</dbReference>
<accession>A0AAW2A6Q3</accession>
<protein>
    <submittedName>
        <fullName evidence="1">Uncharacterized protein</fullName>
    </submittedName>
</protein>
<dbReference type="AlphaFoldDB" id="A0AAW2A6Q3"/>
<keyword evidence="2" id="KW-1185">Reference proteome</keyword>
<dbReference type="EMBL" id="JAWDJR010000009">
    <property type="protein sequence ID" value="KAK9969135.1"/>
    <property type="molecule type" value="Genomic_DNA"/>
</dbReference>
<gene>
    <name evidence="1" type="ORF">ABG768_027335</name>
</gene>
<sequence length="69" mass="7836">RACVCQQQEADPGLSPELSYTASLDTTCEKDPSSLTVHSRDSQPGVRWKAGIFWIRERERSRKNTKRNG</sequence>
<evidence type="ECO:0000313" key="1">
    <source>
        <dbReference type="EMBL" id="KAK9969135.1"/>
    </source>
</evidence>
<reference evidence="1 2" key="1">
    <citation type="submission" date="2024-05" db="EMBL/GenBank/DDBJ databases">
        <title>A high-quality chromosomal-level genome assembly of Topmouth culter (Culter alburnus).</title>
        <authorList>
            <person name="Zhao H."/>
        </authorList>
    </citation>
    <scope>NUCLEOTIDE SEQUENCE [LARGE SCALE GENOMIC DNA]</scope>
    <source>
        <strain evidence="1">CATC2023</strain>
        <tissue evidence="1">Muscle</tissue>
    </source>
</reference>
<proteinExistence type="predicted"/>